<evidence type="ECO:0000313" key="9">
    <source>
        <dbReference type="Proteomes" id="UP000649739"/>
    </source>
</evidence>
<dbReference type="SUPFAM" id="SSF54001">
    <property type="entry name" value="Cysteine proteinases"/>
    <property type="match status" value="1"/>
</dbReference>
<evidence type="ECO:0000256" key="6">
    <source>
        <dbReference type="SAM" id="SignalP"/>
    </source>
</evidence>
<feature type="domain" description="NlpC/P60" evidence="7">
    <location>
        <begin position="212"/>
        <end position="325"/>
    </location>
</feature>
<name>A0A8J3F8K1_9ACTN</name>
<keyword evidence="3" id="KW-0378">Hydrolase</keyword>
<dbReference type="Gene3D" id="6.10.250.3150">
    <property type="match status" value="1"/>
</dbReference>
<dbReference type="PROSITE" id="PS51318">
    <property type="entry name" value="TAT"/>
    <property type="match status" value="1"/>
</dbReference>
<dbReference type="RefSeq" id="WP_189170159.1">
    <property type="nucleotide sequence ID" value="NZ_BMQB01000004.1"/>
</dbReference>
<dbReference type="Gene3D" id="3.90.1720.10">
    <property type="entry name" value="endopeptidase domain like (from Nostoc punctiforme)"/>
    <property type="match status" value="1"/>
</dbReference>
<evidence type="ECO:0000256" key="2">
    <source>
        <dbReference type="ARBA" id="ARBA00022670"/>
    </source>
</evidence>
<organism evidence="8 9">
    <name type="scientific">Pilimelia anulata</name>
    <dbReference type="NCBI Taxonomy" id="53371"/>
    <lineage>
        <taxon>Bacteria</taxon>
        <taxon>Bacillati</taxon>
        <taxon>Actinomycetota</taxon>
        <taxon>Actinomycetes</taxon>
        <taxon>Micromonosporales</taxon>
        <taxon>Micromonosporaceae</taxon>
        <taxon>Pilimelia</taxon>
    </lineage>
</organism>
<protein>
    <recommendedName>
        <fullName evidence="7">NlpC/P60 domain-containing protein</fullName>
    </recommendedName>
</protein>
<evidence type="ECO:0000313" key="8">
    <source>
        <dbReference type="EMBL" id="GGJ93344.1"/>
    </source>
</evidence>
<evidence type="ECO:0000256" key="4">
    <source>
        <dbReference type="ARBA" id="ARBA00022807"/>
    </source>
</evidence>
<evidence type="ECO:0000256" key="5">
    <source>
        <dbReference type="SAM" id="Coils"/>
    </source>
</evidence>
<keyword evidence="2" id="KW-0645">Protease</keyword>
<gene>
    <name evidence="8" type="ORF">GCM10010123_23990</name>
</gene>
<dbReference type="InterPro" id="IPR006311">
    <property type="entry name" value="TAT_signal"/>
</dbReference>
<dbReference type="PANTHER" id="PTHR47359:SF3">
    <property type="entry name" value="NLP_P60 DOMAIN-CONTAINING PROTEIN-RELATED"/>
    <property type="match status" value="1"/>
</dbReference>
<dbReference type="PROSITE" id="PS51935">
    <property type="entry name" value="NLPC_P60"/>
    <property type="match status" value="1"/>
</dbReference>
<evidence type="ECO:0000256" key="3">
    <source>
        <dbReference type="ARBA" id="ARBA00022801"/>
    </source>
</evidence>
<dbReference type="InterPro" id="IPR000064">
    <property type="entry name" value="NLP_P60_dom"/>
</dbReference>
<sequence length="325" mass="34728">MAHVHPRPLSRRALTGALLAGALAGAVTAVPPAHADPSKAELQQKITKQSAVLKQVTEDYNEAREDLRATQKRVAELTKRMPGLAKQVETARADFAQAASATYKVGNLQQASALLSDPDGDSMLRRLGVIDQLTQRRQARVSDLTTASRTYAADNQRLATEAARQQLKLSDLGKRKEKIEADLDDFYALRRRVYGTETSGGGGYRGKVPKVSGRAGAVVSFAYGAIGKPYQFGGAGPGGYDCSGLTMAAWRQAGRSLPHNARMQWNGMARVDRSALAAGDLVFYNGQSHVGVYVGGGKVIHAPTYGESVKISPVGMMSIDGYGRP</sequence>
<dbReference type="GO" id="GO:0006508">
    <property type="term" value="P:proteolysis"/>
    <property type="evidence" value="ECO:0007669"/>
    <property type="project" value="UniProtKB-KW"/>
</dbReference>
<proteinExistence type="inferred from homology"/>
<keyword evidence="4" id="KW-0788">Thiol protease</keyword>
<accession>A0A8J3F8K1</accession>
<keyword evidence="9" id="KW-1185">Reference proteome</keyword>
<evidence type="ECO:0000256" key="1">
    <source>
        <dbReference type="ARBA" id="ARBA00007074"/>
    </source>
</evidence>
<feature type="coiled-coil region" evidence="5">
    <location>
        <begin position="39"/>
        <end position="80"/>
    </location>
</feature>
<dbReference type="InterPro" id="IPR038765">
    <property type="entry name" value="Papain-like_cys_pep_sf"/>
</dbReference>
<comment type="similarity">
    <text evidence="1">Belongs to the peptidase C40 family.</text>
</comment>
<dbReference type="Pfam" id="PF00877">
    <property type="entry name" value="NLPC_P60"/>
    <property type="match status" value="1"/>
</dbReference>
<comment type="caution">
    <text evidence="8">The sequence shown here is derived from an EMBL/GenBank/DDBJ whole genome shotgun (WGS) entry which is preliminary data.</text>
</comment>
<dbReference type="InterPro" id="IPR051794">
    <property type="entry name" value="PG_Endopeptidase_C40"/>
</dbReference>
<dbReference type="EMBL" id="BMQB01000004">
    <property type="protein sequence ID" value="GGJ93344.1"/>
    <property type="molecule type" value="Genomic_DNA"/>
</dbReference>
<feature type="signal peptide" evidence="6">
    <location>
        <begin position="1"/>
        <end position="35"/>
    </location>
</feature>
<feature type="chain" id="PRO_5035168063" description="NlpC/P60 domain-containing protein" evidence="6">
    <location>
        <begin position="36"/>
        <end position="325"/>
    </location>
</feature>
<reference evidence="8" key="2">
    <citation type="submission" date="2020-09" db="EMBL/GenBank/DDBJ databases">
        <authorList>
            <person name="Sun Q."/>
            <person name="Ohkuma M."/>
        </authorList>
    </citation>
    <scope>NUCLEOTIDE SEQUENCE</scope>
    <source>
        <strain evidence="8">JCM 3090</strain>
    </source>
</reference>
<dbReference type="Proteomes" id="UP000649739">
    <property type="component" value="Unassembled WGS sequence"/>
</dbReference>
<reference evidence="8" key="1">
    <citation type="journal article" date="2014" name="Int. J. Syst. Evol. Microbiol.">
        <title>Complete genome sequence of Corynebacterium casei LMG S-19264T (=DSM 44701T), isolated from a smear-ripened cheese.</title>
        <authorList>
            <consortium name="US DOE Joint Genome Institute (JGI-PGF)"/>
            <person name="Walter F."/>
            <person name="Albersmeier A."/>
            <person name="Kalinowski J."/>
            <person name="Ruckert C."/>
        </authorList>
    </citation>
    <scope>NUCLEOTIDE SEQUENCE</scope>
    <source>
        <strain evidence="8">JCM 3090</strain>
    </source>
</reference>
<keyword evidence="5" id="KW-0175">Coiled coil</keyword>
<evidence type="ECO:0000259" key="7">
    <source>
        <dbReference type="PROSITE" id="PS51935"/>
    </source>
</evidence>
<keyword evidence="6" id="KW-0732">Signal</keyword>
<dbReference type="GO" id="GO:0008234">
    <property type="term" value="F:cysteine-type peptidase activity"/>
    <property type="evidence" value="ECO:0007669"/>
    <property type="project" value="UniProtKB-KW"/>
</dbReference>
<dbReference type="PANTHER" id="PTHR47359">
    <property type="entry name" value="PEPTIDOGLYCAN DL-ENDOPEPTIDASE CWLO"/>
    <property type="match status" value="1"/>
</dbReference>
<dbReference type="AlphaFoldDB" id="A0A8J3F8K1"/>